<comment type="caution">
    <text evidence="1">The sequence shown here is derived from an EMBL/GenBank/DDBJ whole genome shotgun (WGS) entry which is preliminary data.</text>
</comment>
<reference evidence="1 2" key="1">
    <citation type="submission" date="2018-05" db="EMBL/GenBank/DDBJ databases">
        <title>Genome sequences of two Antarctic strains of Pseudomonas prosekii: insights into adaptation to extreme conditions.</title>
        <authorList>
            <person name="Snopkova K."/>
            <person name="Dufkova K."/>
            <person name="Cejkova D."/>
            <person name="Sedlacek I."/>
            <person name="Smajs D."/>
        </authorList>
    </citation>
    <scope>NUCLEOTIDE SEQUENCE [LARGE SCALE GENOMIC DNA]</scope>
    <source>
        <strain evidence="1 2">P2673</strain>
    </source>
</reference>
<dbReference type="AlphaFoldDB" id="A0A2U2D150"/>
<proteinExistence type="predicted"/>
<accession>A0A2U2D150</accession>
<dbReference type="EMBL" id="QFAW01000054">
    <property type="protein sequence ID" value="PWE39541.1"/>
    <property type="molecule type" value="Genomic_DNA"/>
</dbReference>
<evidence type="ECO:0000313" key="2">
    <source>
        <dbReference type="Proteomes" id="UP000245056"/>
    </source>
</evidence>
<organism evidence="1 2">
    <name type="scientific">Pseudomonas prosekii</name>
    <dbReference type="NCBI Taxonomy" id="1148509"/>
    <lineage>
        <taxon>Bacteria</taxon>
        <taxon>Pseudomonadati</taxon>
        <taxon>Pseudomonadota</taxon>
        <taxon>Gammaproteobacteria</taxon>
        <taxon>Pseudomonadales</taxon>
        <taxon>Pseudomonadaceae</taxon>
        <taxon>Pseudomonas</taxon>
    </lineage>
</organism>
<sequence>MPAERTLRISRLLPPSTTSIFSHHYLDRTAKNLASKPFTKPIVVKSEMHQDLADEYVKAVDGKGTSLTGLCSTTFEDALWNDSPSSQWMQLLMVAGHMLIT</sequence>
<evidence type="ECO:0000313" key="1">
    <source>
        <dbReference type="EMBL" id="PWE39541.1"/>
    </source>
</evidence>
<name>A0A2U2D150_9PSED</name>
<gene>
    <name evidence="1" type="ORF">C9I49_25690</name>
</gene>
<protein>
    <submittedName>
        <fullName evidence="1">Uncharacterized protein</fullName>
    </submittedName>
</protein>
<dbReference type="Proteomes" id="UP000245056">
    <property type="component" value="Unassembled WGS sequence"/>
</dbReference>